<evidence type="ECO:0000256" key="1">
    <source>
        <dbReference type="SAM" id="Phobius"/>
    </source>
</evidence>
<proteinExistence type="predicted"/>
<feature type="transmembrane region" description="Helical" evidence="1">
    <location>
        <begin position="152"/>
        <end position="175"/>
    </location>
</feature>
<evidence type="ECO:0000313" key="3">
    <source>
        <dbReference type="Proteomes" id="UP000585050"/>
    </source>
</evidence>
<dbReference type="RefSeq" id="WP_168884531.1">
    <property type="nucleotide sequence ID" value="NZ_JABAIL010000008.1"/>
</dbReference>
<feature type="transmembrane region" description="Helical" evidence="1">
    <location>
        <begin position="121"/>
        <end position="140"/>
    </location>
</feature>
<feature type="transmembrane region" description="Helical" evidence="1">
    <location>
        <begin position="37"/>
        <end position="59"/>
    </location>
</feature>
<keyword evidence="1" id="KW-0812">Transmembrane</keyword>
<accession>A0A7X8SP96</accession>
<name>A0A7X8SP96_9BACT</name>
<comment type="caution">
    <text evidence="2">The sequence shown here is derived from an EMBL/GenBank/DDBJ whole genome shotgun (WGS) entry which is preliminary data.</text>
</comment>
<dbReference type="Proteomes" id="UP000585050">
    <property type="component" value="Unassembled WGS sequence"/>
</dbReference>
<feature type="transmembrane region" description="Helical" evidence="1">
    <location>
        <begin position="65"/>
        <end position="84"/>
    </location>
</feature>
<evidence type="ECO:0000313" key="2">
    <source>
        <dbReference type="EMBL" id="NLR93818.1"/>
    </source>
</evidence>
<sequence length="214" mass="24404">MDSLIIISIILSRSFLSIALINGIISDKLSSTKLSIWYTAYIGFILGIEVMILFSIYILESESTQQLYPFYVGGEFFVVINLFLSELKSTKKWQVITGIIACCFFIEAYVLWLTNNDASTGYGKIISHLTIICFAAYLLIKNINELKNNGPSTIVHAFLFLYYSVSLFLFMVMNQLTDQNIIIWVINNILSTVLYGSFVYTFYSQIQWSSKSNI</sequence>
<dbReference type="AlphaFoldDB" id="A0A7X8SP96"/>
<keyword evidence="1" id="KW-1133">Transmembrane helix</keyword>
<protein>
    <recommendedName>
        <fullName evidence="4">YhhN-like protein</fullName>
    </recommendedName>
</protein>
<keyword evidence="1" id="KW-0472">Membrane</keyword>
<feature type="transmembrane region" description="Helical" evidence="1">
    <location>
        <begin position="6"/>
        <end position="25"/>
    </location>
</feature>
<organism evidence="2 3">
    <name type="scientific">Flammeovirga agarivorans</name>
    <dbReference type="NCBI Taxonomy" id="2726742"/>
    <lineage>
        <taxon>Bacteria</taxon>
        <taxon>Pseudomonadati</taxon>
        <taxon>Bacteroidota</taxon>
        <taxon>Cytophagia</taxon>
        <taxon>Cytophagales</taxon>
        <taxon>Flammeovirgaceae</taxon>
        <taxon>Flammeovirga</taxon>
    </lineage>
</organism>
<dbReference type="EMBL" id="JABAIL010000008">
    <property type="protein sequence ID" value="NLR93818.1"/>
    <property type="molecule type" value="Genomic_DNA"/>
</dbReference>
<feature type="transmembrane region" description="Helical" evidence="1">
    <location>
        <begin position="96"/>
        <end position="115"/>
    </location>
</feature>
<gene>
    <name evidence="2" type="ORF">HGP29_21640</name>
</gene>
<evidence type="ECO:0008006" key="4">
    <source>
        <dbReference type="Google" id="ProtNLM"/>
    </source>
</evidence>
<keyword evidence="3" id="KW-1185">Reference proteome</keyword>
<reference evidence="2 3" key="1">
    <citation type="submission" date="2020-04" db="EMBL/GenBank/DDBJ databases">
        <title>Flammeovirga sp. SR4, a novel species isolated from seawater.</title>
        <authorList>
            <person name="Wang X."/>
        </authorList>
    </citation>
    <scope>NUCLEOTIDE SEQUENCE [LARGE SCALE GENOMIC DNA]</scope>
    <source>
        <strain evidence="2 3">SR4</strain>
    </source>
</reference>
<feature type="transmembrane region" description="Helical" evidence="1">
    <location>
        <begin position="181"/>
        <end position="203"/>
    </location>
</feature>